<dbReference type="OrthoDB" id="9787302at2"/>
<gene>
    <name evidence="3" type="ORF">ELUMI_v1c04950</name>
</gene>
<dbReference type="EMBL" id="CP024963">
    <property type="protein sequence ID" value="ATZ17219.1"/>
    <property type="molecule type" value="Genomic_DNA"/>
</dbReference>
<dbReference type="Proteomes" id="UP000232063">
    <property type="component" value="Chromosome"/>
</dbReference>
<sequence length="247" mass="28854">MENKLIDSTNLIKTFNDLHAYLNEKHFKNKLGKAVITIVSNPKNKRVFGHYTNHPVWNEKYHEIVLHGLVFNGNPAKVTATLFHEMIHQYCSENNIHDVESNGRHNKNFKKHAEEFGLTVLKPNNKNIGYKTELDEKLWNDISTNSNIDFKVLEDYINSFNVDKFKNSNTNNGQKPVEKTPKPLGKKDLEIASLKFEVEELLERIKILEIENEYLKKQDKFNKEIISNYENKKASDNNLKDLEEIEL</sequence>
<evidence type="ECO:0000313" key="4">
    <source>
        <dbReference type="Proteomes" id="UP000232063"/>
    </source>
</evidence>
<dbReference type="GO" id="GO:0006950">
    <property type="term" value="P:response to stress"/>
    <property type="evidence" value="ECO:0007669"/>
    <property type="project" value="UniProtKB-ARBA"/>
</dbReference>
<keyword evidence="4" id="KW-1185">Reference proteome</keyword>
<name>A0A2K8NTV0_9MOLU</name>
<proteinExistence type="predicted"/>
<dbReference type="InterPro" id="IPR006640">
    <property type="entry name" value="SprT-like_domain"/>
</dbReference>
<dbReference type="KEGG" id="elj:ELUMI_v1c04950"/>
<reference evidence="3 4" key="1">
    <citation type="submission" date="2017-11" db="EMBL/GenBank/DDBJ databases">
        <title>Genome sequence of Entomoplasma luminosum PIMN-1 (ATCC 49195).</title>
        <authorList>
            <person name="Lo W.-S."/>
            <person name="Gasparich G.E."/>
            <person name="Kuo C.-H."/>
        </authorList>
    </citation>
    <scope>NUCLEOTIDE SEQUENCE [LARGE SCALE GENOMIC DNA]</scope>
    <source>
        <strain evidence="3 4">PIMN-1</strain>
    </source>
</reference>
<dbReference type="RefSeq" id="WP_025734646.1">
    <property type="nucleotide sequence ID" value="NZ_CP024963.1"/>
</dbReference>
<protein>
    <recommendedName>
        <fullName evidence="2">SprT-like domain-containing protein</fullName>
    </recommendedName>
</protein>
<keyword evidence="1" id="KW-0175">Coiled coil</keyword>
<evidence type="ECO:0000313" key="3">
    <source>
        <dbReference type="EMBL" id="ATZ17219.1"/>
    </source>
</evidence>
<feature type="coiled-coil region" evidence="1">
    <location>
        <begin position="191"/>
        <end position="218"/>
    </location>
</feature>
<organism evidence="3 4">
    <name type="scientific">Williamsoniiplasma luminosum</name>
    <dbReference type="NCBI Taxonomy" id="214888"/>
    <lineage>
        <taxon>Bacteria</taxon>
        <taxon>Bacillati</taxon>
        <taxon>Mycoplasmatota</taxon>
        <taxon>Mollicutes</taxon>
        <taxon>Entomoplasmatales</taxon>
        <taxon>Williamsoniiplasma</taxon>
    </lineage>
</organism>
<dbReference type="AlphaFoldDB" id="A0A2K8NTV0"/>
<feature type="domain" description="SprT-like" evidence="2">
    <location>
        <begin position="16"/>
        <end position="117"/>
    </location>
</feature>
<dbReference type="Pfam" id="PF10263">
    <property type="entry name" value="SprT-like"/>
    <property type="match status" value="1"/>
</dbReference>
<accession>A0A2K8NTV0</accession>
<evidence type="ECO:0000259" key="2">
    <source>
        <dbReference type="Pfam" id="PF10263"/>
    </source>
</evidence>
<evidence type="ECO:0000256" key="1">
    <source>
        <dbReference type="SAM" id="Coils"/>
    </source>
</evidence>